<dbReference type="Pfam" id="PF18885">
    <property type="entry name" value="DUF5648"/>
    <property type="match status" value="1"/>
</dbReference>
<gene>
    <name evidence="4" type="ORF">G1C95_2185</name>
</gene>
<comment type="caution">
    <text evidence="4">The sequence shown here is derived from an EMBL/GenBank/DDBJ whole genome shotgun (WGS) entry which is preliminary data.</text>
</comment>
<dbReference type="AlphaFoldDB" id="A0A7Y0HUB2"/>
<proteinExistence type="predicted"/>
<evidence type="ECO:0000256" key="2">
    <source>
        <dbReference type="SAM" id="SignalP"/>
    </source>
</evidence>
<accession>A0A7Y0HUB2</accession>
<evidence type="ECO:0000313" key="5">
    <source>
        <dbReference type="Proteomes" id="UP000532194"/>
    </source>
</evidence>
<protein>
    <submittedName>
        <fullName evidence="4">Listeria-Bacteroides repeat domain</fullName>
    </submittedName>
</protein>
<sequence>MTGNKNAWRAPLAGLASVAMIATMGVAASTANAAAEVADYNFTVTFNANGGQVNGKSVDTFKTADNPSFKGELGYNSADYSLEGYKATKKLERFTGWYTAAEGGEKFNPSTFVNADLTLYAHFAEPDDLYVITFDGKGEVDTDADPDNGDVQNTKTIEVAGKDQKIAAWELPVDIPNDQKALTGWSTNKGDAVSSDELTTNFVDKLNYDRYHADKVTLTPVTTEDAVTIAYDYDADDIVDKYVDAAFGSKIEYPEGYTAVGAKQNTRVLTWTDEDQGGRKGFDTVSKSNYPVWHLKGETWQKAYKATYYTEIAGKDRKFAETIVDEGNTAAAPTAPSRNEGYTFAMYTEPAKPDTDHVYSDTAANPTFYKDHSLVAQWSVKNAKVTFDYSYGNKSTEKYYEAGDVFTTPTASEVTRDNWTLLGWYVKSDGTSPFADNREAEFQWTTDTFGQPVTKSLNNGVHSIGWYDANFKLPENAKLKIGEDGVLYYQKTAATGSVDGASGKPVYKTEWVPTAGTLYAAWKKADVEQLNSQYDRIPTQNADGSYIKGDKQSDWKPESYDAYQSAMAEYREAKAEAEKDGINAAELKALQQQLSDAQAKLVQTAPVKVYRLYNKWNGDHVYTTSQDESSALSKLGWKAEGVQFNVTEKNPLGLSTAVYRLYNPYNGEHLLTADKTEAAGLAEAGWVFDKSGSLVDEDGNPVYFYAPQGATTGVTRLFNPYETVGTHLYTTSSDEIAKNVKLGWIQENVLFNVVK</sequence>
<dbReference type="RefSeq" id="WP_169173000.1">
    <property type="nucleotide sequence ID" value="NZ_JAAIII010000007.1"/>
</dbReference>
<keyword evidence="2" id="KW-0732">Signal</keyword>
<dbReference type="InterPro" id="IPR013378">
    <property type="entry name" value="InlB-like_B-rpt"/>
</dbReference>
<evidence type="ECO:0000259" key="3">
    <source>
        <dbReference type="Pfam" id="PF18885"/>
    </source>
</evidence>
<dbReference type="Gene3D" id="2.60.40.4270">
    <property type="entry name" value="Listeria-Bacteroides repeat domain"/>
    <property type="match status" value="1"/>
</dbReference>
<evidence type="ECO:0000256" key="1">
    <source>
        <dbReference type="ARBA" id="ARBA00004196"/>
    </source>
</evidence>
<dbReference type="InterPro" id="IPR042229">
    <property type="entry name" value="Listeria/Bacterioides_rpt_sf"/>
</dbReference>
<feature type="signal peptide" evidence="2">
    <location>
        <begin position="1"/>
        <end position="33"/>
    </location>
</feature>
<dbReference type="EMBL" id="JAAIII010000007">
    <property type="protein sequence ID" value="NMM94997.1"/>
    <property type="molecule type" value="Genomic_DNA"/>
</dbReference>
<dbReference type="GO" id="GO:0030313">
    <property type="term" value="C:cell envelope"/>
    <property type="evidence" value="ECO:0007669"/>
    <property type="project" value="UniProtKB-SubCell"/>
</dbReference>
<name>A0A7Y0HUB2_9BIFI</name>
<dbReference type="InterPro" id="IPR043708">
    <property type="entry name" value="DUF5648"/>
</dbReference>
<feature type="chain" id="PRO_5031502503" evidence="2">
    <location>
        <begin position="34"/>
        <end position="755"/>
    </location>
</feature>
<evidence type="ECO:0000313" key="4">
    <source>
        <dbReference type="EMBL" id="NMM94997.1"/>
    </source>
</evidence>
<keyword evidence="5" id="KW-1185">Reference proteome</keyword>
<reference evidence="4 5" key="1">
    <citation type="submission" date="2020-02" db="EMBL/GenBank/DDBJ databases">
        <title>Characterization of phylogenetic diversity of novel bifidobacterial species isolated in Czech ZOOs.</title>
        <authorList>
            <person name="Lugli G.A."/>
            <person name="Vera N.B."/>
            <person name="Ventura M."/>
        </authorList>
    </citation>
    <scope>NUCLEOTIDE SEQUENCE [LARGE SCALE GENOMIC DNA]</scope>
    <source>
        <strain evidence="4 5">DSM 109957</strain>
    </source>
</reference>
<feature type="domain" description="DUF5648" evidence="3">
    <location>
        <begin position="608"/>
        <end position="753"/>
    </location>
</feature>
<dbReference type="Proteomes" id="UP000532194">
    <property type="component" value="Unassembled WGS sequence"/>
</dbReference>
<organism evidence="4 5">
    <name type="scientific">Bifidobacterium oedipodis</name>
    <dbReference type="NCBI Taxonomy" id="2675322"/>
    <lineage>
        <taxon>Bacteria</taxon>
        <taxon>Bacillati</taxon>
        <taxon>Actinomycetota</taxon>
        <taxon>Actinomycetes</taxon>
        <taxon>Bifidobacteriales</taxon>
        <taxon>Bifidobacteriaceae</taxon>
        <taxon>Bifidobacterium</taxon>
    </lineage>
</organism>
<dbReference type="Pfam" id="PF09479">
    <property type="entry name" value="Flg_new"/>
    <property type="match status" value="2"/>
</dbReference>
<comment type="subcellular location">
    <subcellularLocation>
        <location evidence="1">Cell envelope</location>
    </subcellularLocation>
</comment>